<organism evidence="2 3">
    <name type="scientific">Dreissena polymorpha</name>
    <name type="common">Zebra mussel</name>
    <name type="synonym">Mytilus polymorpha</name>
    <dbReference type="NCBI Taxonomy" id="45954"/>
    <lineage>
        <taxon>Eukaryota</taxon>
        <taxon>Metazoa</taxon>
        <taxon>Spiralia</taxon>
        <taxon>Lophotrochozoa</taxon>
        <taxon>Mollusca</taxon>
        <taxon>Bivalvia</taxon>
        <taxon>Autobranchia</taxon>
        <taxon>Heteroconchia</taxon>
        <taxon>Euheterodonta</taxon>
        <taxon>Imparidentia</taxon>
        <taxon>Neoheterodontei</taxon>
        <taxon>Myida</taxon>
        <taxon>Dreissenoidea</taxon>
        <taxon>Dreissenidae</taxon>
        <taxon>Dreissena</taxon>
    </lineage>
</organism>
<keyword evidence="3" id="KW-1185">Reference proteome</keyword>
<evidence type="ECO:0000313" key="3">
    <source>
        <dbReference type="Proteomes" id="UP000828390"/>
    </source>
</evidence>
<reference evidence="2" key="1">
    <citation type="journal article" date="2019" name="bioRxiv">
        <title>The Genome of the Zebra Mussel, Dreissena polymorpha: A Resource for Invasive Species Research.</title>
        <authorList>
            <person name="McCartney M.A."/>
            <person name="Auch B."/>
            <person name="Kono T."/>
            <person name="Mallez S."/>
            <person name="Zhang Y."/>
            <person name="Obille A."/>
            <person name="Becker A."/>
            <person name="Abrahante J.E."/>
            <person name="Garbe J."/>
            <person name="Badalamenti J.P."/>
            <person name="Herman A."/>
            <person name="Mangelson H."/>
            <person name="Liachko I."/>
            <person name="Sullivan S."/>
            <person name="Sone E.D."/>
            <person name="Koren S."/>
            <person name="Silverstein K.A.T."/>
            <person name="Beckman K.B."/>
            <person name="Gohl D.M."/>
        </authorList>
    </citation>
    <scope>NUCLEOTIDE SEQUENCE</scope>
    <source>
        <strain evidence="2">Duluth1</strain>
        <tissue evidence="2">Whole animal</tissue>
    </source>
</reference>
<name>A0A9D3Y4E4_DREPO</name>
<dbReference type="EMBL" id="JAIWYP010000023">
    <property type="protein sequence ID" value="KAH3692410.1"/>
    <property type="molecule type" value="Genomic_DNA"/>
</dbReference>
<dbReference type="Proteomes" id="UP000828390">
    <property type="component" value="Unassembled WGS sequence"/>
</dbReference>
<protein>
    <submittedName>
        <fullName evidence="2">Uncharacterized protein</fullName>
    </submittedName>
</protein>
<gene>
    <name evidence="2" type="ORF">DPMN_194860</name>
</gene>
<evidence type="ECO:0000256" key="1">
    <source>
        <dbReference type="SAM" id="MobiDB-lite"/>
    </source>
</evidence>
<proteinExistence type="predicted"/>
<accession>A0A9D3Y4E4</accession>
<dbReference type="AlphaFoldDB" id="A0A9D3Y4E4"/>
<evidence type="ECO:0000313" key="2">
    <source>
        <dbReference type="EMBL" id="KAH3692410.1"/>
    </source>
</evidence>
<reference evidence="2" key="2">
    <citation type="submission" date="2020-11" db="EMBL/GenBank/DDBJ databases">
        <authorList>
            <person name="McCartney M.A."/>
            <person name="Auch B."/>
            <person name="Kono T."/>
            <person name="Mallez S."/>
            <person name="Becker A."/>
            <person name="Gohl D.M."/>
            <person name="Silverstein K.A.T."/>
            <person name="Koren S."/>
            <person name="Bechman K.B."/>
            <person name="Herman A."/>
            <person name="Abrahante J.E."/>
            <person name="Garbe J."/>
        </authorList>
    </citation>
    <scope>NUCLEOTIDE SEQUENCE</scope>
    <source>
        <strain evidence="2">Duluth1</strain>
        <tissue evidence="2">Whole animal</tissue>
    </source>
</reference>
<comment type="caution">
    <text evidence="2">The sequence shown here is derived from an EMBL/GenBank/DDBJ whole genome shotgun (WGS) entry which is preliminary data.</text>
</comment>
<sequence>MWAALLIQRVPPSLESHVPSRCLLRPAGRYFKLIFIGVHSRKRDGRSGGGSSRNGRRGHADRDIEGLTLMNKTPKKVNEKSMLSDT</sequence>
<feature type="region of interest" description="Disordered" evidence="1">
    <location>
        <begin position="41"/>
        <end position="86"/>
    </location>
</feature>